<gene>
    <name evidence="1" type="ORF">Sradi_4200300</name>
</gene>
<sequence>MSRGKNSVEENLRRYRVSASAGPSLMMVKRLSGQSRWAKTGWTRMDGVRNLE</sequence>
<accession>A0AAW2P769</accession>
<evidence type="ECO:0000313" key="1">
    <source>
        <dbReference type="EMBL" id="KAL0350511.1"/>
    </source>
</evidence>
<dbReference type="EMBL" id="JACGWJ010000018">
    <property type="protein sequence ID" value="KAL0350511.1"/>
    <property type="molecule type" value="Genomic_DNA"/>
</dbReference>
<protein>
    <submittedName>
        <fullName evidence="1">Uncharacterized protein</fullName>
    </submittedName>
</protein>
<reference evidence="1" key="1">
    <citation type="submission" date="2020-06" db="EMBL/GenBank/DDBJ databases">
        <authorList>
            <person name="Li T."/>
            <person name="Hu X."/>
            <person name="Zhang T."/>
            <person name="Song X."/>
            <person name="Zhang H."/>
            <person name="Dai N."/>
            <person name="Sheng W."/>
            <person name="Hou X."/>
            <person name="Wei L."/>
        </authorList>
    </citation>
    <scope>NUCLEOTIDE SEQUENCE</scope>
    <source>
        <strain evidence="1">G02</strain>
        <tissue evidence="1">Leaf</tissue>
    </source>
</reference>
<proteinExistence type="predicted"/>
<organism evidence="1">
    <name type="scientific">Sesamum radiatum</name>
    <name type="common">Black benniseed</name>
    <dbReference type="NCBI Taxonomy" id="300843"/>
    <lineage>
        <taxon>Eukaryota</taxon>
        <taxon>Viridiplantae</taxon>
        <taxon>Streptophyta</taxon>
        <taxon>Embryophyta</taxon>
        <taxon>Tracheophyta</taxon>
        <taxon>Spermatophyta</taxon>
        <taxon>Magnoliopsida</taxon>
        <taxon>eudicotyledons</taxon>
        <taxon>Gunneridae</taxon>
        <taxon>Pentapetalae</taxon>
        <taxon>asterids</taxon>
        <taxon>lamiids</taxon>
        <taxon>Lamiales</taxon>
        <taxon>Pedaliaceae</taxon>
        <taxon>Sesamum</taxon>
    </lineage>
</organism>
<comment type="caution">
    <text evidence="1">The sequence shown here is derived from an EMBL/GenBank/DDBJ whole genome shotgun (WGS) entry which is preliminary data.</text>
</comment>
<name>A0AAW2P769_SESRA</name>
<dbReference type="AlphaFoldDB" id="A0AAW2P769"/>
<reference evidence="1" key="2">
    <citation type="journal article" date="2024" name="Plant">
        <title>Genomic evolution and insights into agronomic trait innovations of Sesamum species.</title>
        <authorList>
            <person name="Miao H."/>
            <person name="Wang L."/>
            <person name="Qu L."/>
            <person name="Liu H."/>
            <person name="Sun Y."/>
            <person name="Le M."/>
            <person name="Wang Q."/>
            <person name="Wei S."/>
            <person name="Zheng Y."/>
            <person name="Lin W."/>
            <person name="Duan Y."/>
            <person name="Cao H."/>
            <person name="Xiong S."/>
            <person name="Wang X."/>
            <person name="Wei L."/>
            <person name="Li C."/>
            <person name="Ma Q."/>
            <person name="Ju M."/>
            <person name="Zhao R."/>
            <person name="Li G."/>
            <person name="Mu C."/>
            <person name="Tian Q."/>
            <person name="Mei H."/>
            <person name="Zhang T."/>
            <person name="Gao T."/>
            <person name="Zhang H."/>
        </authorList>
    </citation>
    <scope>NUCLEOTIDE SEQUENCE</scope>
    <source>
        <strain evidence="1">G02</strain>
    </source>
</reference>